<evidence type="ECO:0008006" key="4">
    <source>
        <dbReference type="Google" id="ProtNLM"/>
    </source>
</evidence>
<dbReference type="EMBL" id="JAFMYW010000008">
    <property type="protein sequence ID" value="MBO0951657.1"/>
    <property type="molecule type" value="Genomic_DNA"/>
</dbReference>
<comment type="caution">
    <text evidence="2">The sequence shown here is derived from an EMBL/GenBank/DDBJ whole genome shotgun (WGS) entry which is preliminary data.</text>
</comment>
<dbReference type="SUPFAM" id="SSF82866">
    <property type="entry name" value="Multidrug efflux transporter AcrB transmembrane domain"/>
    <property type="match status" value="1"/>
</dbReference>
<proteinExistence type="predicted"/>
<keyword evidence="3" id="KW-1185">Reference proteome</keyword>
<feature type="transmembrane region" description="Helical" evidence="1">
    <location>
        <begin position="64"/>
        <end position="83"/>
    </location>
</feature>
<evidence type="ECO:0000256" key="1">
    <source>
        <dbReference type="SAM" id="Phobius"/>
    </source>
</evidence>
<name>A0ABS3JNT5_9BACT</name>
<feature type="transmembrane region" description="Helical" evidence="1">
    <location>
        <begin position="20"/>
        <end position="43"/>
    </location>
</feature>
<sequence>MHSRRGALCVSGTLYSVGGAGFVLLAGNVVCAGSFIVAEMNRLRGRYPRLSARQTYLKAIRHKCVAVGLTVVSTIVGMVPFLIYDREPFWYALEIGTMGGLAMSLLVIVLYLPALLLPGK</sequence>
<evidence type="ECO:0000313" key="3">
    <source>
        <dbReference type="Proteomes" id="UP000664628"/>
    </source>
</evidence>
<reference evidence="2 3" key="1">
    <citation type="submission" date="2021-03" db="EMBL/GenBank/DDBJ databases">
        <title>Fibrella sp. HMF5405 genome sequencing and assembly.</title>
        <authorList>
            <person name="Kang H."/>
            <person name="Kim H."/>
            <person name="Bae S."/>
            <person name="Joh K."/>
        </authorList>
    </citation>
    <scope>NUCLEOTIDE SEQUENCE [LARGE SCALE GENOMIC DNA]</scope>
    <source>
        <strain evidence="2 3">HMF5405</strain>
    </source>
</reference>
<dbReference type="RefSeq" id="WP_207331603.1">
    <property type="nucleotide sequence ID" value="NZ_JAFMYW010000008.1"/>
</dbReference>
<organism evidence="2 3">
    <name type="scientific">Fibrella forsythiae</name>
    <dbReference type="NCBI Taxonomy" id="2817061"/>
    <lineage>
        <taxon>Bacteria</taxon>
        <taxon>Pseudomonadati</taxon>
        <taxon>Bacteroidota</taxon>
        <taxon>Cytophagia</taxon>
        <taxon>Cytophagales</taxon>
        <taxon>Spirosomataceae</taxon>
        <taxon>Fibrella</taxon>
    </lineage>
</organism>
<dbReference type="Proteomes" id="UP000664628">
    <property type="component" value="Unassembled WGS sequence"/>
</dbReference>
<evidence type="ECO:0000313" key="2">
    <source>
        <dbReference type="EMBL" id="MBO0951657.1"/>
    </source>
</evidence>
<gene>
    <name evidence="2" type="ORF">J2I46_23945</name>
</gene>
<protein>
    <recommendedName>
        <fullName evidence="4">Efflux RND transporter permease subunit</fullName>
    </recommendedName>
</protein>
<keyword evidence="1" id="KW-0812">Transmembrane</keyword>
<keyword evidence="1" id="KW-0472">Membrane</keyword>
<feature type="transmembrane region" description="Helical" evidence="1">
    <location>
        <begin position="89"/>
        <end position="117"/>
    </location>
</feature>
<accession>A0ABS3JNT5</accession>
<keyword evidence="1" id="KW-1133">Transmembrane helix</keyword>
<dbReference type="Gene3D" id="1.20.1640.10">
    <property type="entry name" value="Multidrug efflux transporter AcrB transmembrane domain"/>
    <property type="match status" value="1"/>
</dbReference>